<dbReference type="InterPro" id="IPR029058">
    <property type="entry name" value="AB_hydrolase_fold"/>
</dbReference>
<dbReference type="Pfam" id="PF02799">
    <property type="entry name" value="NMT_C"/>
    <property type="match status" value="1"/>
</dbReference>
<protein>
    <recommendedName>
        <fullName evidence="6 11">Glycylpeptide N-tetradecanoyltransferase</fullName>
        <ecNumber evidence="5 11">2.3.1.97</ecNumber>
    </recommendedName>
</protein>
<keyword evidence="9 11" id="KW-0012">Acyltransferase</keyword>
<evidence type="ECO:0000313" key="19">
    <source>
        <dbReference type="Proteomes" id="UP001303760"/>
    </source>
</evidence>
<dbReference type="Proteomes" id="UP001303760">
    <property type="component" value="Unassembled WGS sequence"/>
</dbReference>
<dbReference type="PANTHER" id="PTHR11377:SF5">
    <property type="entry name" value="GLYCYLPEPTIDE N-TETRADECANOYLTRANSFERASE"/>
    <property type="match status" value="1"/>
</dbReference>
<name>A0AAN7H611_9PEZI</name>
<comment type="similarity">
    <text evidence="3 12">Belongs to the NMT family.</text>
</comment>
<dbReference type="SUPFAM" id="SSF55729">
    <property type="entry name" value="Acyl-CoA N-acyltransferases (Nat)"/>
    <property type="match status" value="2"/>
</dbReference>
<evidence type="ECO:0000256" key="4">
    <source>
        <dbReference type="ARBA" id="ARBA00011245"/>
    </source>
</evidence>
<dbReference type="InterPro" id="IPR022678">
    <property type="entry name" value="NMT_CS"/>
</dbReference>
<evidence type="ECO:0000256" key="12">
    <source>
        <dbReference type="RuleBase" id="RU004178"/>
    </source>
</evidence>
<evidence type="ECO:0000256" key="1">
    <source>
        <dbReference type="ARBA" id="ARBA00003900"/>
    </source>
</evidence>
<comment type="caution">
    <text evidence="18">The sequence shown here is derived from an EMBL/GenBank/DDBJ whole genome shotgun (WGS) entry which is preliminary data.</text>
</comment>
<evidence type="ECO:0000259" key="15">
    <source>
        <dbReference type="Pfam" id="PF01233"/>
    </source>
</evidence>
<dbReference type="Pfam" id="PF01233">
    <property type="entry name" value="NMT"/>
    <property type="match status" value="1"/>
</dbReference>
<evidence type="ECO:0000256" key="3">
    <source>
        <dbReference type="ARBA" id="ARBA00009469"/>
    </source>
</evidence>
<dbReference type="SUPFAM" id="SSF53474">
    <property type="entry name" value="alpha/beta-Hydrolases"/>
    <property type="match status" value="1"/>
</dbReference>
<feature type="region of interest" description="Disordered" evidence="13">
    <location>
        <begin position="429"/>
        <end position="482"/>
    </location>
</feature>
<dbReference type="InterPro" id="IPR022676">
    <property type="entry name" value="NMT_N"/>
</dbReference>
<dbReference type="EC" id="2.3.1.97" evidence="5 11"/>
<evidence type="ECO:0000256" key="14">
    <source>
        <dbReference type="SAM" id="Phobius"/>
    </source>
</evidence>
<keyword evidence="8 11" id="KW-0808">Transferase</keyword>
<evidence type="ECO:0000256" key="6">
    <source>
        <dbReference type="ARBA" id="ARBA00022240"/>
    </source>
</evidence>
<feature type="compositionally biased region" description="Acidic residues" evidence="13">
    <location>
        <begin position="439"/>
        <end position="451"/>
    </location>
</feature>
<keyword evidence="14" id="KW-0472">Membrane</keyword>
<evidence type="ECO:0000256" key="9">
    <source>
        <dbReference type="ARBA" id="ARBA00023315"/>
    </source>
</evidence>
<sequence>MASPVTIFLASLVVIVPLGLYVLFLGLGAIPYFQRNFLYAHKIHTLWWRNINEPEQWGFARNQVAPFHITTADNQTLYAWHILPLSLYTQHESTLASQPTGFCSDITSTENFRLLRDDPNSKLIITFHGNAAQLTQGLRPQHYHSLTSLHSPYHVLAIDYRGFGLSTGTPTEQGLIFDAAAAINWAVHTAGIPPSRIVLVGHSLGTAVASAASELFTRHEGVDFASVVLVAAFSSLPEMLSGYAIAGFLPVLRPLTWWPWLLRVVMGRVVDKWDSAGRWTEIVKEVKGRGGRLRLTLVHARNDWDIPCHEDDKLFRAAVKGLIGDGDAERFEEEKDRRTVIRGKDSFVATWTEGDVVIRQELFPHGVSGHNAILTYAPVLMAVMSSDPAAGSNELPHSLHLRIASLMAEESKQVDPTKEREAQEAAEALVDLKNKPADAESEADSGSEAEDATGQTPTGGNGEGAAKKKKKKSKKKKLKQAVAGALTMTPAQAMADPKKAIEGLTPQQVSEFIALNPALANELLNGEGSSDATAKAIEEFKKLKLQDIMTGLASSGKNRKDMGSYKFWSTQPVPQFGEEEPKLFEEGPLKIQDVKDIATEPIPLALEPFRWVTMDLTNDDELAEVEKLLYGHYVEDDEAMFRFKYSSSLLRWSLLSPGWRKEWHVGIRSGNTLCAFISAIPTEMRVRNNVIHSSEVNFLCIHKKLRGKRLTPILIKEITRRINLEGIWQAIYTGGIVLPRPVSTCRYYHRALNWMKLYEVGFSPCPPNSKPAFQARKYNVPENTSTRGLREMEAKDLEAVHDLLDRYLKRFDLTPVWNRTEVEHWLLHKKDAPGEQVIWSYVVEDANGKITDFFSFYCLESSVIQSQKYSSIRAAYLFYYATEVAFTAPGDRAALKTRLNALIADALILAKRHNFDVFNALSLMDNSLFLEQQKFGPGDGQLHYYLFNYKANPIHGGVNKRNQLEEGVSSGVGFVML</sequence>
<dbReference type="PANTHER" id="PTHR11377">
    <property type="entry name" value="N-MYRISTOYL TRANSFERASE"/>
    <property type="match status" value="1"/>
</dbReference>
<dbReference type="Gene3D" id="3.40.630.30">
    <property type="match status" value="2"/>
</dbReference>
<evidence type="ECO:0000259" key="17">
    <source>
        <dbReference type="Pfam" id="PF12697"/>
    </source>
</evidence>
<dbReference type="PROSITE" id="PS00976">
    <property type="entry name" value="NMT_2"/>
    <property type="match status" value="1"/>
</dbReference>
<feature type="domain" description="Glycylpeptide N-tetradecanoyltransferase N-terminal" evidence="15">
    <location>
        <begin position="592"/>
        <end position="745"/>
    </location>
</feature>
<dbReference type="PROSITE" id="PS00975">
    <property type="entry name" value="NMT_1"/>
    <property type="match status" value="1"/>
</dbReference>
<comment type="subcellular location">
    <subcellularLocation>
        <location evidence="2">Cytoplasm</location>
    </subcellularLocation>
</comment>
<dbReference type="Pfam" id="PF12697">
    <property type="entry name" value="Abhydrolase_6"/>
    <property type="match status" value="1"/>
</dbReference>
<dbReference type="InterPro" id="IPR000903">
    <property type="entry name" value="NMT"/>
</dbReference>
<keyword evidence="14" id="KW-1133">Transmembrane helix</keyword>
<evidence type="ECO:0000256" key="10">
    <source>
        <dbReference type="ARBA" id="ARBA00048276"/>
    </source>
</evidence>
<comment type="subunit">
    <text evidence="4">Monomer.</text>
</comment>
<feature type="compositionally biased region" description="Basic residues" evidence="13">
    <location>
        <begin position="467"/>
        <end position="479"/>
    </location>
</feature>
<organism evidence="18 19">
    <name type="scientific">Achaetomium macrosporum</name>
    <dbReference type="NCBI Taxonomy" id="79813"/>
    <lineage>
        <taxon>Eukaryota</taxon>
        <taxon>Fungi</taxon>
        <taxon>Dikarya</taxon>
        <taxon>Ascomycota</taxon>
        <taxon>Pezizomycotina</taxon>
        <taxon>Sordariomycetes</taxon>
        <taxon>Sordariomycetidae</taxon>
        <taxon>Sordariales</taxon>
        <taxon>Chaetomiaceae</taxon>
        <taxon>Achaetomium</taxon>
    </lineage>
</organism>
<comment type="catalytic activity">
    <reaction evidence="10 11">
        <text>N-terminal glycyl-[protein] + tetradecanoyl-CoA = N-tetradecanoylglycyl-[protein] + CoA + H(+)</text>
        <dbReference type="Rhea" id="RHEA:15521"/>
        <dbReference type="Rhea" id="RHEA-COMP:12666"/>
        <dbReference type="Rhea" id="RHEA-COMP:12667"/>
        <dbReference type="ChEBI" id="CHEBI:15378"/>
        <dbReference type="ChEBI" id="CHEBI:57287"/>
        <dbReference type="ChEBI" id="CHEBI:57385"/>
        <dbReference type="ChEBI" id="CHEBI:64723"/>
        <dbReference type="ChEBI" id="CHEBI:133050"/>
        <dbReference type="EC" id="2.3.1.97"/>
    </reaction>
</comment>
<feature type="transmembrane region" description="Helical" evidence="14">
    <location>
        <begin position="7"/>
        <end position="33"/>
    </location>
</feature>
<evidence type="ECO:0000256" key="7">
    <source>
        <dbReference type="ARBA" id="ARBA00022490"/>
    </source>
</evidence>
<keyword evidence="7" id="KW-0963">Cytoplasm</keyword>
<dbReference type="InterPro" id="IPR000073">
    <property type="entry name" value="AB_hydrolase_1"/>
</dbReference>
<dbReference type="InterPro" id="IPR022677">
    <property type="entry name" value="NMT_C"/>
</dbReference>
<dbReference type="AlphaFoldDB" id="A0AAN7H611"/>
<evidence type="ECO:0000256" key="5">
    <source>
        <dbReference type="ARBA" id="ARBA00012923"/>
    </source>
</evidence>
<dbReference type="EMBL" id="MU860179">
    <property type="protein sequence ID" value="KAK4236656.1"/>
    <property type="molecule type" value="Genomic_DNA"/>
</dbReference>
<evidence type="ECO:0000256" key="13">
    <source>
        <dbReference type="SAM" id="MobiDB-lite"/>
    </source>
</evidence>
<evidence type="ECO:0000259" key="16">
    <source>
        <dbReference type="Pfam" id="PF02799"/>
    </source>
</evidence>
<reference evidence="18" key="2">
    <citation type="submission" date="2023-05" db="EMBL/GenBank/DDBJ databases">
        <authorList>
            <consortium name="Lawrence Berkeley National Laboratory"/>
            <person name="Steindorff A."/>
            <person name="Hensen N."/>
            <person name="Bonometti L."/>
            <person name="Westerberg I."/>
            <person name="Brannstrom I.O."/>
            <person name="Guillou S."/>
            <person name="Cros-Aarteil S."/>
            <person name="Calhoun S."/>
            <person name="Haridas S."/>
            <person name="Kuo A."/>
            <person name="Mondo S."/>
            <person name="Pangilinan J."/>
            <person name="Riley R."/>
            <person name="Labutti K."/>
            <person name="Andreopoulos B."/>
            <person name="Lipzen A."/>
            <person name="Chen C."/>
            <person name="Yanf M."/>
            <person name="Daum C."/>
            <person name="Ng V."/>
            <person name="Clum A."/>
            <person name="Ohm R."/>
            <person name="Martin F."/>
            <person name="Silar P."/>
            <person name="Natvig D."/>
            <person name="Lalanne C."/>
            <person name="Gautier V."/>
            <person name="Ament-Velasquez S.L."/>
            <person name="Kruys A."/>
            <person name="Hutchinson M.I."/>
            <person name="Powell A.J."/>
            <person name="Barry K."/>
            <person name="Miller A.N."/>
            <person name="Grigoriev I.V."/>
            <person name="Debuchy R."/>
            <person name="Gladieux P."/>
            <person name="Thoren M.H."/>
            <person name="Johannesson H."/>
        </authorList>
    </citation>
    <scope>NUCLEOTIDE SEQUENCE</scope>
    <source>
        <strain evidence="18">CBS 532.94</strain>
    </source>
</reference>
<dbReference type="InterPro" id="IPR016181">
    <property type="entry name" value="Acyl_CoA_acyltransferase"/>
</dbReference>
<evidence type="ECO:0000256" key="11">
    <source>
        <dbReference type="RuleBase" id="RU000586"/>
    </source>
</evidence>
<evidence type="ECO:0000313" key="18">
    <source>
        <dbReference type="EMBL" id="KAK4236656.1"/>
    </source>
</evidence>
<dbReference type="FunFam" id="3.40.630.30:FF:000056">
    <property type="entry name" value="Glycylpeptide N-tetradecanoyltransferase"/>
    <property type="match status" value="1"/>
</dbReference>
<feature type="domain" description="Glycylpeptide N-tetradecanoyltransferase C-terminal" evidence="16">
    <location>
        <begin position="759"/>
        <end position="975"/>
    </location>
</feature>
<proteinExistence type="inferred from homology"/>
<accession>A0AAN7H611</accession>
<reference evidence="18" key="1">
    <citation type="journal article" date="2023" name="Mol. Phylogenet. Evol.">
        <title>Genome-scale phylogeny and comparative genomics of the fungal order Sordariales.</title>
        <authorList>
            <person name="Hensen N."/>
            <person name="Bonometti L."/>
            <person name="Westerberg I."/>
            <person name="Brannstrom I.O."/>
            <person name="Guillou S."/>
            <person name="Cros-Aarteil S."/>
            <person name="Calhoun S."/>
            <person name="Haridas S."/>
            <person name="Kuo A."/>
            <person name="Mondo S."/>
            <person name="Pangilinan J."/>
            <person name="Riley R."/>
            <person name="LaButti K."/>
            <person name="Andreopoulos B."/>
            <person name="Lipzen A."/>
            <person name="Chen C."/>
            <person name="Yan M."/>
            <person name="Daum C."/>
            <person name="Ng V."/>
            <person name="Clum A."/>
            <person name="Steindorff A."/>
            <person name="Ohm R.A."/>
            <person name="Martin F."/>
            <person name="Silar P."/>
            <person name="Natvig D.O."/>
            <person name="Lalanne C."/>
            <person name="Gautier V."/>
            <person name="Ament-Velasquez S.L."/>
            <person name="Kruys A."/>
            <person name="Hutchinson M.I."/>
            <person name="Powell A.J."/>
            <person name="Barry K."/>
            <person name="Miller A.N."/>
            <person name="Grigoriev I.V."/>
            <person name="Debuchy R."/>
            <person name="Gladieux P."/>
            <person name="Hiltunen Thoren M."/>
            <person name="Johannesson H."/>
        </authorList>
    </citation>
    <scope>NUCLEOTIDE SEQUENCE</scope>
    <source>
        <strain evidence="18">CBS 532.94</strain>
    </source>
</reference>
<keyword evidence="14" id="KW-0812">Transmembrane</keyword>
<feature type="domain" description="AB hydrolase-1" evidence="17">
    <location>
        <begin position="140"/>
        <end position="305"/>
    </location>
</feature>
<evidence type="ECO:0000256" key="2">
    <source>
        <dbReference type="ARBA" id="ARBA00004496"/>
    </source>
</evidence>
<dbReference type="Gene3D" id="3.40.50.1820">
    <property type="entry name" value="alpha/beta hydrolase"/>
    <property type="match status" value="1"/>
</dbReference>
<dbReference type="FunFam" id="3.40.630.30:FF:000042">
    <property type="entry name" value="Glycylpeptide N-tetradecanoyltransferase"/>
    <property type="match status" value="1"/>
</dbReference>
<keyword evidence="19" id="KW-1185">Reference proteome</keyword>
<gene>
    <name evidence="18" type="ORF">C8A03DRAFT_45370</name>
</gene>
<evidence type="ECO:0000256" key="8">
    <source>
        <dbReference type="ARBA" id="ARBA00022679"/>
    </source>
</evidence>
<comment type="function">
    <text evidence="1 11">Adds a myristoyl group to the N-terminal glycine residue of certain cellular proteins.</text>
</comment>
<dbReference type="GO" id="GO:0004379">
    <property type="term" value="F:glycylpeptide N-tetradecanoyltransferase activity"/>
    <property type="evidence" value="ECO:0007669"/>
    <property type="project" value="UniProtKB-EC"/>
</dbReference>
<dbReference type="GO" id="GO:0005737">
    <property type="term" value="C:cytoplasm"/>
    <property type="evidence" value="ECO:0007669"/>
    <property type="project" value="UniProtKB-SubCell"/>
</dbReference>